<organism evidence="1 2">
    <name type="scientific">Xenorhabdus griffiniae</name>
    <dbReference type="NCBI Taxonomy" id="351672"/>
    <lineage>
        <taxon>Bacteria</taxon>
        <taxon>Pseudomonadati</taxon>
        <taxon>Pseudomonadota</taxon>
        <taxon>Gammaproteobacteria</taxon>
        <taxon>Enterobacterales</taxon>
        <taxon>Morganellaceae</taxon>
        <taxon>Xenorhabdus</taxon>
    </lineage>
</organism>
<name>A0ABY9XFH3_9GAMM</name>
<protein>
    <recommendedName>
        <fullName evidence="3">HEAT repeat domain-containing protein</fullName>
    </recommendedName>
</protein>
<evidence type="ECO:0000313" key="1">
    <source>
        <dbReference type="EMBL" id="WNH01316.1"/>
    </source>
</evidence>
<proteinExistence type="predicted"/>
<evidence type="ECO:0008006" key="3">
    <source>
        <dbReference type="Google" id="ProtNLM"/>
    </source>
</evidence>
<gene>
    <name evidence="1" type="ORF">QL112_016075</name>
</gene>
<dbReference type="GeneID" id="88857106"/>
<evidence type="ECO:0000313" key="2">
    <source>
        <dbReference type="Proteomes" id="UP001300348"/>
    </source>
</evidence>
<accession>A0ABY9XFH3</accession>
<dbReference type="EMBL" id="CP133647">
    <property type="protein sequence ID" value="WNH01316.1"/>
    <property type="molecule type" value="Genomic_DNA"/>
</dbReference>
<dbReference type="Proteomes" id="UP001300348">
    <property type="component" value="Chromosome"/>
</dbReference>
<dbReference type="InterPro" id="IPR016024">
    <property type="entry name" value="ARM-type_fold"/>
</dbReference>
<dbReference type="CDD" id="cd20694">
    <property type="entry name" value="CdiI_Ct-like"/>
    <property type="match status" value="1"/>
</dbReference>
<dbReference type="SUPFAM" id="SSF48371">
    <property type="entry name" value="ARM repeat"/>
    <property type="match status" value="1"/>
</dbReference>
<sequence length="107" mass="12177">MKKYSKPELELLFNSDDTQIVTDAILYSTFNIDDYEWIQEKCLQLLNNSDEDIASLAITCLGHIARIYSKINESKVIPALQQKATDPCFAGRVEDALDDINMFALKE</sequence>
<dbReference type="RefSeq" id="WP_189760844.1">
    <property type="nucleotide sequence ID" value="NZ_CAWPOC010000019.1"/>
</dbReference>
<reference evidence="1 2" key="1">
    <citation type="journal article" date="2023" name="Access Microbiol">
        <title>The genome of a steinernematid-associated Pseudomonas piscis bacterium encodes the biosynthesis of insect toxins.</title>
        <authorList>
            <person name="Awori R.M."/>
            <person name="Hendre P."/>
            <person name="Amugune N.O."/>
        </authorList>
    </citation>
    <scope>NUCLEOTIDE SEQUENCE [LARGE SCALE GENOMIC DNA]</scope>
    <source>
        <strain evidence="1 2">97</strain>
    </source>
</reference>
<keyword evidence="2" id="KW-1185">Reference proteome</keyword>
<dbReference type="InterPro" id="IPR049796">
    <property type="entry name" value="CdiI_Ct-like"/>
</dbReference>